<keyword evidence="3" id="KW-1185">Reference proteome</keyword>
<evidence type="ECO:0000313" key="2">
    <source>
        <dbReference type="EMBL" id="SEI04987.1"/>
    </source>
</evidence>
<organism evidence="2 3">
    <name type="scientific">Rheinheimera pacifica</name>
    <dbReference type="NCBI Taxonomy" id="173990"/>
    <lineage>
        <taxon>Bacteria</taxon>
        <taxon>Pseudomonadati</taxon>
        <taxon>Pseudomonadota</taxon>
        <taxon>Gammaproteobacteria</taxon>
        <taxon>Chromatiales</taxon>
        <taxon>Chromatiaceae</taxon>
        <taxon>Rheinheimera</taxon>
    </lineage>
</organism>
<reference evidence="3" key="1">
    <citation type="submission" date="2016-10" db="EMBL/GenBank/DDBJ databases">
        <authorList>
            <person name="Varghese N."/>
            <person name="Submissions S."/>
        </authorList>
    </citation>
    <scope>NUCLEOTIDE SEQUENCE [LARGE SCALE GENOMIC DNA]</scope>
    <source>
        <strain evidence="3">DSM 17616</strain>
    </source>
</reference>
<proteinExistence type="predicted"/>
<feature type="transmembrane region" description="Helical" evidence="1">
    <location>
        <begin position="113"/>
        <end position="134"/>
    </location>
</feature>
<dbReference type="OrthoDB" id="6028296at2"/>
<dbReference type="EMBL" id="FNXF01000013">
    <property type="protein sequence ID" value="SEI04987.1"/>
    <property type="molecule type" value="Genomic_DNA"/>
</dbReference>
<feature type="transmembrane region" description="Helical" evidence="1">
    <location>
        <begin position="155"/>
        <end position="172"/>
    </location>
</feature>
<feature type="transmembrane region" description="Helical" evidence="1">
    <location>
        <begin position="51"/>
        <end position="81"/>
    </location>
</feature>
<dbReference type="Proteomes" id="UP000199371">
    <property type="component" value="Unassembled WGS sequence"/>
</dbReference>
<evidence type="ECO:0008006" key="4">
    <source>
        <dbReference type="Google" id="ProtNLM"/>
    </source>
</evidence>
<keyword evidence="1" id="KW-0812">Transmembrane</keyword>
<name>A0A1H6MZ25_9GAMM</name>
<dbReference type="RefSeq" id="WP_092795341.1">
    <property type="nucleotide sequence ID" value="NZ_FNXF01000013.1"/>
</dbReference>
<keyword evidence="1" id="KW-1133">Transmembrane helix</keyword>
<evidence type="ECO:0000256" key="1">
    <source>
        <dbReference type="SAM" id="Phobius"/>
    </source>
</evidence>
<keyword evidence="1" id="KW-0472">Membrane</keyword>
<gene>
    <name evidence="2" type="ORF">SAMN05660691_03110</name>
</gene>
<protein>
    <recommendedName>
        <fullName evidence="4">Diguanylate cyclase</fullName>
    </recommendedName>
</protein>
<evidence type="ECO:0000313" key="3">
    <source>
        <dbReference type="Proteomes" id="UP000199371"/>
    </source>
</evidence>
<feature type="transmembrane region" description="Helical" evidence="1">
    <location>
        <begin position="12"/>
        <end position="30"/>
    </location>
</feature>
<sequence length="190" mass="22023">MLQTNQLLIQLMLYVFLPLWGIAGFVDWCCHRATRIEHTSGLKESLIHSLMGIQMAVPILLCLLFKVNVLIMLICIAAWLAHELVAHYDVHYAAPKRHISLWEMHAHNYLATLPLYMLLLIAVINYPVVVKLLTFNWQGEFYFQRMPYAHGGDTYLPYYLGFMAVVCVLPYMEENLRCLKVALKQRKVNA</sequence>
<accession>A0A1H6MZ25</accession>
<dbReference type="AlphaFoldDB" id="A0A1H6MZ25"/>
<dbReference type="STRING" id="173990.SAMN05660691_03110"/>